<feature type="compositionally biased region" description="Basic and acidic residues" evidence="1">
    <location>
        <begin position="131"/>
        <end position="146"/>
    </location>
</feature>
<comment type="caution">
    <text evidence="2">The sequence shown here is derived from an EMBL/GenBank/DDBJ whole genome shotgun (WGS) entry which is preliminary data.</text>
</comment>
<dbReference type="Proteomes" id="UP000016511">
    <property type="component" value="Unassembled WGS sequence"/>
</dbReference>
<evidence type="ECO:0000256" key="1">
    <source>
        <dbReference type="SAM" id="MobiDB-lite"/>
    </source>
</evidence>
<keyword evidence="3" id="KW-1185">Reference proteome</keyword>
<proteinExistence type="predicted"/>
<feature type="region of interest" description="Disordered" evidence="1">
    <location>
        <begin position="131"/>
        <end position="152"/>
    </location>
</feature>
<sequence length="152" mass="16862">MSSSIKSIFIILLMATFIAVTSQAGISLITISDHRFNAILASRSGAMAWDKEATAEAGVIKLDEIRAVELAQNTLVANGQQLSDYEIFVVNNAPTLFTWRGKEHFFKENGVAVGFVQNGFPVLKTEEVRIKDPIQEEEKEEEKTEPETEVSE</sequence>
<accession>U1WYB3</accession>
<dbReference type="EMBL" id="AWSJ01000287">
    <property type="protein sequence ID" value="ERI07243.1"/>
    <property type="molecule type" value="Genomic_DNA"/>
</dbReference>
<dbReference type="RefSeq" id="WP_021624130.1">
    <property type="nucleotide sequence ID" value="NZ_KE952892.1"/>
</dbReference>
<dbReference type="HOGENOM" id="CLU_1718555_0_0_9"/>
<dbReference type="PATRIC" id="fig|649747.3.peg.4244"/>
<name>U1WYB3_ANEAE</name>
<dbReference type="STRING" id="649747.HMPREF0083_04714"/>
<gene>
    <name evidence="2" type="ORF">HMPREF0083_04714</name>
</gene>
<dbReference type="AlphaFoldDB" id="U1WYB3"/>
<evidence type="ECO:0000313" key="3">
    <source>
        <dbReference type="Proteomes" id="UP000016511"/>
    </source>
</evidence>
<organism evidence="2 3">
    <name type="scientific">Aneurinibacillus aneurinilyticus ATCC 12856</name>
    <dbReference type="NCBI Taxonomy" id="649747"/>
    <lineage>
        <taxon>Bacteria</taxon>
        <taxon>Bacillati</taxon>
        <taxon>Bacillota</taxon>
        <taxon>Bacilli</taxon>
        <taxon>Bacillales</taxon>
        <taxon>Paenibacillaceae</taxon>
        <taxon>Aneurinibacillus group</taxon>
        <taxon>Aneurinibacillus</taxon>
    </lineage>
</organism>
<reference evidence="2 3" key="1">
    <citation type="submission" date="2013-08" db="EMBL/GenBank/DDBJ databases">
        <authorList>
            <person name="Weinstock G."/>
            <person name="Sodergren E."/>
            <person name="Wylie T."/>
            <person name="Fulton L."/>
            <person name="Fulton R."/>
            <person name="Fronick C."/>
            <person name="O'Laughlin M."/>
            <person name="Godfrey J."/>
            <person name="Miner T."/>
            <person name="Herter B."/>
            <person name="Appelbaum E."/>
            <person name="Cordes M."/>
            <person name="Lek S."/>
            <person name="Wollam A."/>
            <person name="Pepin K.H."/>
            <person name="Palsikar V.B."/>
            <person name="Mitreva M."/>
            <person name="Wilson R.K."/>
        </authorList>
    </citation>
    <scope>NUCLEOTIDE SEQUENCE [LARGE SCALE GENOMIC DNA]</scope>
    <source>
        <strain evidence="2 3">ATCC 12856</strain>
    </source>
</reference>
<dbReference type="GeneID" id="92841213"/>
<protein>
    <submittedName>
        <fullName evidence="2">Uncharacterized protein</fullName>
    </submittedName>
</protein>
<evidence type="ECO:0000313" key="2">
    <source>
        <dbReference type="EMBL" id="ERI07243.1"/>
    </source>
</evidence>